<dbReference type="EMBL" id="GBXM01057707">
    <property type="protein sequence ID" value="JAH50870.1"/>
    <property type="molecule type" value="Transcribed_RNA"/>
</dbReference>
<dbReference type="AlphaFoldDB" id="A0A0E9TDB2"/>
<reference evidence="1" key="1">
    <citation type="submission" date="2014-11" db="EMBL/GenBank/DDBJ databases">
        <authorList>
            <person name="Amaro Gonzalez C."/>
        </authorList>
    </citation>
    <scope>NUCLEOTIDE SEQUENCE</scope>
</reference>
<organism evidence="1">
    <name type="scientific">Anguilla anguilla</name>
    <name type="common">European freshwater eel</name>
    <name type="synonym">Muraena anguilla</name>
    <dbReference type="NCBI Taxonomy" id="7936"/>
    <lineage>
        <taxon>Eukaryota</taxon>
        <taxon>Metazoa</taxon>
        <taxon>Chordata</taxon>
        <taxon>Craniata</taxon>
        <taxon>Vertebrata</taxon>
        <taxon>Euteleostomi</taxon>
        <taxon>Actinopterygii</taxon>
        <taxon>Neopterygii</taxon>
        <taxon>Teleostei</taxon>
        <taxon>Anguilliformes</taxon>
        <taxon>Anguillidae</taxon>
        <taxon>Anguilla</taxon>
    </lineage>
</organism>
<proteinExistence type="predicted"/>
<evidence type="ECO:0000313" key="1">
    <source>
        <dbReference type="EMBL" id="JAH50870.1"/>
    </source>
</evidence>
<accession>A0A0E9TDB2</accession>
<sequence>MRGSPKISLSCSRSSRCVEKAHLTWLNVHTQKTLHPSLSF</sequence>
<protein>
    <submittedName>
        <fullName evidence="1">Uncharacterized protein</fullName>
    </submittedName>
</protein>
<name>A0A0E9TDB2_ANGAN</name>
<reference evidence="1" key="2">
    <citation type="journal article" date="2015" name="Fish Shellfish Immunol.">
        <title>Early steps in the European eel (Anguilla anguilla)-Vibrio vulnificus interaction in the gills: Role of the RtxA13 toxin.</title>
        <authorList>
            <person name="Callol A."/>
            <person name="Pajuelo D."/>
            <person name="Ebbesson L."/>
            <person name="Teles M."/>
            <person name="MacKenzie S."/>
            <person name="Amaro C."/>
        </authorList>
    </citation>
    <scope>NUCLEOTIDE SEQUENCE</scope>
</reference>